<dbReference type="EMBL" id="JAWHQM010000045">
    <property type="protein sequence ID" value="KAK5634807.1"/>
    <property type="molecule type" value="Genomic_DNA"/>
</dbReference>
<keyword evidence="2" id="KW-1185">Reference proteome</keyword>
<accession>A0AAN7Z9J8</accession>
<name>A0AAN7Z9J8_9PEZI</name>
<comment type="caution">
    <text evidence="1">The sequence shown here is derived from an EMBL/GenBank/DDBJ whole genome shotgun (WGS) entry which is preliminary data.</text>
</comment>
<evidence type="ECO:0000313" key="2">
    <source>
        <dbReference type="Proteomes" id="UP001305414"/>
    </source>
</evidence>
<sequence length="100" mass="11209">MQNTPPPELDIYTGDELGKIPLYYATADKVVKTLLKYESFLDNETFPPEVHSTRLIRLLNARDLRGNVALFPVVMTCTSDLKLWISKAGGLRSTPSRTTP</sequence>
<gene>
    <name evidence="1" type="ORF">RRF57_010520</name>
</gene>
<protein>
    <submittedName>
        <fullName evidence="1">Uncharacterized protein</fullName>
    </submittedName>
</protein>
<reference evidence="1 2" key="1">
    <citation type="submission" date="2023-10" db="EMBL/GenBank/DDBJ databases">
        <title>Draft genome sequence of Xylaria bambusicola isolate GMP-LS, the root and basal stem rot pathogen of sugarcane in Indonesia.</title>
        <authorList>
            <person name="Selvaraj P."/>
            <person name="Muralishankar V."/>
            <person name="Muruganantham S."/>
            <person name="Sp S."/>
            <person name="Haryani S."/>
            <person name="Lau K.J.X."/>
            <person name="Naqvi N.I."/>
        </authorList>
    </citation>
    <scope>NUCLEOTIDE SEQUENCE [LARGE SCALE GENOMIC DNA]</scope>
    <source>
        <strain evidence="1">GMP-LS</strain>
    </source>
</reference>
<dbReference type="Proteomes" id="UP001305414">
    <property type="component" value="Unassembled WGS sequence"/>
</dbReference>
<organism evidence="1 2">
    <name type="scientific">Xylaria bambusicola</name>
    <dbReference type="NCBI Taxonomy" id="326684"/>
    <lineage>
        <taxon>Eukaryota</taxon>
        <taxon>Fungi</taxon>
        <taxon>Dikarya</taxon>
        <taxon>Ascomycota</taxon>
        <taxon>Pezizomycotina</taxon>
        <taxon>Sordariomycetes</taxon>
        <taxon>Xylariomycetidae</taxon>
        <taxon>Xylariales</taxon>
        <taxon>Xylariaceae</taxon>
        <taxon>Xylaria</taxon>
    </lineage>
</organism>
<dbReference type="AlphaFoldDB" id="A0AAN7Z9J8"/>
<evidence type="ECO:0000313" key="1">
    <source>
        <dbReference type="EMBL" id="KAK5634807.1"/>
    </source>
</evidence>
<proteinExistence type="predicted"/>